<feature type="binding site" evidence="6">
    <location>
        <position position="183"/>
    </location>
    <ligand>
        <name>chlorophyll a</name>
        <dbReference type="ChEBI" id="CHEBI:58416"/>
        <label>1</label>
    </ligand>
</feature>
<keyword evidence="1 6" id="KW-0148">Chlorophyll</keyword>
<keyword evidence="7" id="KW-0793">Thylakoid</keyword>
<feature type="binding site" evidence="6">
    <location>
        <position position="201"/>
    </location>
    <ligand>
        <name>chlorophyll a</name>
        <dbReference type="ChEBI" id="CHEBI:58416"/>
        <label>1</label>
    </ligand>
</feature>
<feature type="binding site" evidence="6">
    <location>
        <position position="189"/>
    </location>
    <ligand>
        <name>chlorophyll a</name>
        <dbReference type="ChEBI" id="CHEBI:58416"/>
        <label>1</label>
    </ligand>
</feature>
<feature type="binding site" evidence="6">
    <location>
        <position position="216"/>
    </location>
    <ligand>
        <name>chlorophyll a</name>
        <dbReference type="ChEBI" id="CHEBI:58416"/>
        <label>5</label>
    </ligand>
</feature>
<proteinExistence type="inferred from homology"/>
<sequence>MAALMQKSAVTRPTFASRAGRRAVVVRAAADRKLWAPGVVAPEYLKGELAGDYGWDPLGLGADPVALRWYQQAELVHARWAMLGAAGVLVQEVVKPDVYFYEAGLPQNLPEPFTNINMGGLLAAEFLMMHFVEVRRWQDIRNFGSVNDDPIFKGNKVSNPVMGYPGFDPMGLSKGNFKELQTKEIKNGRLAMIAFMGFVLQAQATGKGPLAALSAHLSDPAGNNILKNIGTCTVPSSVDVQGLSIPLTCLWPGHH</sequence>
<evidence type="ECO:0000256" key="1">
    <source>
        <dbReference type="ARBA" id="ARBA00022494"/>
    </source>
</evidence>
<feature type="binding site" evidence="6">
    <location>
        <position position="74"/>
    </location>
    <ligand>
        <name>chlorophyll a</name>
        <dbReference type="ChEBI" id="CHEBI:58416"/>
        <label>1</label>
    </ligand>
</feature>
<evidence type="ECO:0000256" key="4">
    <source>
        <dbReference type="ARBA" id="ARBA00022640"/>
    </source>
</evidence>
<keyword evidence="2 7" id="KW-0150">Chloroplast</keyword>
<dbReference type="Gene3D" id="1.10.3460.10">
    <property type="entry name" value="Chlorophyll a/b binding protein domain"/>
    <property type="match status" value="1"/>
</dbReference>
<reference evidence="8 9" key="1">
    <citation type="journal article" date="2021" name="Sci. Rep.">
        <title>Genome sequencing of the multicellular alga Astrephomene provides insights into convergent evolution of germ-soma differentiation.</title>
        <authorList>
            <person name="Yamashita S."/>
            <person name="Yamamoto K."/>
            <person name="Matsuzaki R."/>
            <person name="Suzuki S."/>
            <person name="Yamaguchi H."/>
            <person name="Hirooka S."/>
            <person name="Minakuchi Y."/>
            <person name="Miyagishima S."/>
            <person name="Kawachi M."/>
            <person name="Toyoda A."/>
            <person name="Nozaki H."/>
        </authorList>
    </citation>
    <scope>NUCLEOTIDE SEQUENCE [LARGE SCALE GENOMIC DNA]</scope>
    <source>
        <strain evidence="8 9">NIES-4017</strain>
    </source>
</reference>
<keyword evidence="3 7" id="KW-0602">Photosynthesis</keyword>
<name>A0AAD3DKA5_9CHLO</name>
<dbReference type="InterPro" id="IPR001344">
    <property type="entry name" value="Chloro_AB-bd_pln"/>
</dbReference>
<keyword evidence="7" id="KW-0604">Photosystem II</keyword>
<feature type="binding site" evidence="6">
    <location>
        <position position="77"/>
    </location>
    <ligand>
        <name>chlorophyll a</name>
        <dbReference type="ChEBI" id="CHEBI:58416"/>
        <label>1</label>
    </ligand>
</feature>
<feature type="binding site" description="axial binding residue" evidence="6">
    <location>
        <position position="79"/>
    </location>
    <ligand>
        <name>chlorophyll b</name>
        <dbReference type="ChEBI" id="CHEBI:61721"/>
        <label>1</label>
    </ligand>
    <ligandPart>
        <name>Mg</name>
        <dbReference type="ChEBI" id="CHEBI:25107"/>
    </ligandPart>
</feature>
<comment type="subcellular location">
    <subcellularLocation>
        <location evidence="7">Plastid</location>
        <location evidence="7">Chloroplast thylakoid membrane</location>
    </subcellularLocation>
</comment>
<keyword evidence="9" id="KW-1185">Reference proteome</keyword>
<gene>
    <name evidence="8" type="ORF">Agub_g2119</name>
</gene>
<dbReference type="GO" id="GO:0009522">
    <property type="term" value="C:photosystem I"/>
    <property type="evidence" value="ECO:0007669"/>
    <property type="project" value="UniProtKB-KW"/>
</dbReference>
<dbReference type="AlphaFoldDB" id="A0AAD3DKA5"/>
<dbReference type="InterPro" id="IPR022796">
    <property type="entry name" value="Chloroa_b-bind"/>
</dbReference>
<dbReference type="GO" id="GO:0016168">
    <property type="term" value="F:chlorophyll binding"/>
    <property type="evidence" value="ECO:0007669"/>
    <property type="project" value="UniProtKB-KW"/>
</dbReference>
<dbReference type="GO" id="GO:0009523">
    <property type="term" value="C:photosystem II"/>
    <property type="evidence" value="ECO:0007669"/>
    <property type="project" value="UniProtKB-KW"/>
</dbReference>
<evidence type="ECO:0000256" key="6">
    <source>
        <dbReference type="PIRSR" id="PIRSR601344-1"/>
    </source>
</evidence>
<dbReference type="Proteomes" id="UP001054857">
    <property type="component" value="Unassembled WGS sequence"/>
</dbReference>
<feature type="binding site" evidence="6">
    <location>
        <position position="187"/>
    </location>
    <ligand>
        <name>chlorophyll a</name>
        <dbReference type="ChEBI" id="CHEBI:58416"/>
        <label>1</label>
    </ligand>
</feature>
<dbReference type="GO" id="GO:0009535">
    <property type="term" value="C:chloroplast thylakoid membrane"/>
    <property type="evidence" value="ECO:0007669"/>
    <property type="project" value="UniProtKB-SubCell"/>
</dbReference>
<evidence type="ECO:0000256" key="7">
    <source>
        <dbReference type="RuleBase" id="RU363080"/>
    </source>
</evidence>
<accession>A0AAD3DKA5</accession>
<keyword evidence="7" id="KW-0603">Photosystem I</keyword>
<dbReference type="FunFam" id="1.10.3460.10:FF:000010">
    <property type="entry name" value="Chlorophyll a-b binding protein, chloroplastic"/>
    <property type="match status" value="1"/>
</dbReference>
<organism evidence="8 9">
    <name type="scientific">Astrephomene gubernaculifera</name>
    <dbReference type="NCBI Taxonomy" id="47775"/>
    <lineage>
        <taxon>Eukaryota</taxon>
        <taxon>Viridiplantae</taxon>
        <taxon>Chlorophyta</taxon>
        <taxon>core chlorophytes</taxon>
        <taxon>Chlorophyceae</taxon>
        <taxon>CS clade</taxon>
        <taxon>Chlamydomonadales</taxon>
        <taxon>Astrephomenaceae</taxon>
        <taxon>Astrephomene</taxon>
    </lineage>
</organism>
<comment type="similarity">
    <text evidence="7">Belongs to the light-harvesting chlorophyll a/b-binding (LHC) protein family.</text>
</comment>
<evidence type="ECO:0000313" key="8">
    <source>
        <dbReference type="EMBL" id="GFR41431.1"/>
    </source>
</evidence>
<evidence type="ECO:0000256" key="5">
    <source>
        <dbReference type="ARBA" id="ARBA00022991"/>
    </source>
</evidence>
<comment type="caution">
    <text evidence="8">The sequence shown here is derived from an EMBL/GenBank/DDBJ whole genome shotgun (WGS) entry which is preliminary data.</text>
</comment>
<dbReference type="Pfam" id="PF00504">
    <property type="entry name" value="Chloroa_b-bind"/>
    <property type="match status" value="1"/>
</dbReference>
<dbReference type="GO" id="GO:0009765">
    <property type="term" value="P:photosynthesis, light harvesting"/>
    <property type="evidence" value="ECO:0007669"/>
    <property type="project" value="InterPro"/>
</dbReference>
<protein>
    <recommendedName>
        <fullName evidence="7">Chlorophyll a-b binding protein, chloroplastic</fullName>
    </recommendedName>
</protein>
<evidence type="ECO:0000256" key="2">
    <source>
        <dbReference type="ARBA" id="ARBA00022528"/>
    </source>
</evidence>
<keyword evidence="5 7" id="KW-0157">Chromophore</keyword>
<feature type="binding site" evidence="6">
    <location>
        <position position="55"/>
    </location>
    <ligand>
        <name>chlorophyll a</name>
        <dbReference type="ChEBI" id="CHEBI:58416"/>
        <label>1</label>
    </ligand>
</feature>
<comment type="function">
    <text evidence="7">The light-harvesting complex (LHC) functions as a light receptor, it captures and delivers excitation energy to photosystems with which it is closely associated.</text>
</comment>
<feature type="binding site" evidence="6">
    <location>
        <position position="184"/>
    </location>
    <ligand>
        <name>chlorophyll a</name>
        <dbReference type="ChEBI" id="CHEBI:58416"/>
        <label>1</label>
    </ligand>
</feature>
<dbReference type="PANTHER" id="PTHR21649">
    <property type="entry name" value="CHLOROPHYLL A/B BINDING PROTEIN"/>
    <property type="match status" value="1"/>
</dbReference>
<dbReference type="SUPFAM" id="SSF103511">
    <property type="entry name" value="Chlorophyll a-b binding protein"/>
    <property type="match status" value="1"/>
</dbReference>
<dbReference type="EMBL" id="BMAR01000001">
    <property type="protein sequence ID" value="GFR41431.1"/>
    <property type="molecule type" value="Genomic_DNA"/>
</dbReference>
<evidence type="ECO:0000256" key="3">
    <source>
        <dbReference type="ARBA" id="ARBA00022531"/>
    </source>
</evidence>
<evidence type="ECO:0000313" key="9">
    <source>
        <dbReference type="Proteomes" id="UP001054857"/>
    </source>
</evidence>
<keyword evidence="4 7" id="KW-0934">Plastid</keyword>